<dbReference type="InterPro" id="IPR036236">
    <property type="entry name" value="Znf_C2H2_sf"/>
</dbReference>
<dbReference type="Gene3D" id="3.30.160.60">
    <property type="entry name" value="Classic Zinc Finger"/>
    <property type="match status" value="1"/>
</dbReference>
<evidence type="ECO:0000313" key="3">
    <source>
        <dbReference type="EMBL" id="JAS37029.1"/>
    </source>
</evidence>
<keyword evidence="1" id="KW-0479">Metal-binding</keyword>
<protein>
    <recommendedName>
        <fullName evidence="2">C2H2-type domain-containing protein</fullName>
    </recommendedName>
</protein>
<dbReference type="FunFam" id="3.30.160.60:FF:000397">
    <property type="entry name" value="Metal regulatory transcription factor 1"/>
    <property type="match status" value="1"/>
</dbReference>
<dbReference type="EMBL" id="GEDC01000269">
    <property type="protein sequence ID" value="JAS37029.1"/>
    <property type="molecule type" value="Transcribed_RNA"/>
</dbReference>
<dbReference type="InterPro" id="IPR013087">
    <property type="entry name" value="Znf_C2H2_type"/>
</dbReference>
<evidence type="ECO:0000259" key="2">
    <source>
        <dbReference type="PROSITE" id="PS50157"/>
    </source>
</evidence>
<accession>A0A1B6EGI3</accession>
<dbReference type="GO" id="GO:0008270">
    <property type="term" value="F:zinc ion binding"/>
    <property type="evidence" value="ECO:0007669"/>
    <property type="project" value="UniProtKB-KW"/>
</dbReference>
<organism evidence="3">
    <name type="scientific">Clastoptera arizonana</name>
    <name type="common">Arizona spittle bug</name>
    <dbReference type="NCBI Taxonomy" id="38151"/>
    <lineage>
        <taxon>Eukaryota</taxon>
        <taxon>Metazoa</taxon>
        <taxon>Ecdysozoa</taxon>
        <taxon>Arthropoda</taxon>
        <taxon>Hexapoda</taxon>
        <taxon>Insecta</taxon>
        <taxon>Pterygota</taxon>
        <taxon>Neoptera</taxon>
        <taxon>Paraneoptera</taxon>
        <taxon>Hemiptera</taxon>
        <taxon>Auchenorrhyncha</taxon>
        <taxon>Cercopoidea</taxon>
        <taxon>Clastopteridae</taxon>
        <taxon>Clastoptera</taxon>
    </lineage>
</organism>
<feature type="domain" description="C2H2-type" evidence="2">
    <location>
        <begin position="77"/>
        <end position="106"/>
    </location>
</feature>
<dbReference type="PROSITE" id="PS50157">
    <property type="entry name" value="ZINC_FINGER_C2H2_2"/>
    <property type="match status" value="1"/>
</dbReference>
<evidence type="ECO:0000256" key="1">
    <source>
        <dbReference type="PROSITE-ProRule" id="PRU00042"/>
    </source>
</evidence>
<dbReference type="SUPFAM" id="SSF57667">
    <property type="entry name" value="beta-beta-alpha zinc fingers"/>
    <property type="match status" value="1"/>
</dbReference>
<proteinExistence type="predicted"/>
<sequence length="111" mass="12845">MDQMNSEKENKEEASDIHKFVFKISYLESQSKDEITETFKANNIFNHLSQFNKSGLQKISNLNIESEHLNQSQSKRYQCEYDGCSRTYSTIGNLRTHTKTHTGNLGYNTSI</sequence>
<name>A0A1B6EGI3_9HEMI</name>
<reference evidence="3" key="1">
    <citation type="submission" date="2015-12" db="EMBL/GenBank/DDBJ databases">
        <title>De novo transcriptome assembly of four potential Pierce s Disease insect vectors from Arizona vineyards.</title>
        <authorList>
            <person name="Tassone E.E."/>
        </authorList>
    </citation>
    <scope>NUCLEOTIDE SEQUENCE</scope>
</reference>
<dbReference type="PROSITE" id="PS00028">
    <property type="entry name" value="ZINC_FINGER_C2H2_1"/>
    <property type="match status" value="1"/>
</dbReference>
<keyword evidence="1" id="KW-0863">Zinc-finger</keyword>
<gene>
    <name evidence="3" type="ORF">g.19536</name>
</gene>
<dbReference type="AlphaFoldDB" id="A0A1B6EGI3"/>
<dbReference type="SMART" id="SM00355">
    <property type="entry name" value="ZnF_C2H2"/>
    <property type="match status" value="1"/>
</dbReference>
<keyword evidence="1" id="KW-0862">Zinc</keyword>